<dbReference type="AlphaFoldDB" id="A0AAV8VGE4"/>
<gene>
    <name evidence="1" type="ORF">NQ315_012896</name>
</gene>
<organism evidence="1 2">
    <name type="scientific">Exocentrus adspersus</name>
    <dbReference type="NCBI Taxonomy" id="1586481"/>
    <lineage>
        <taxon>Eukaryota</taxon>
        <taxon>Metazoa</taxon>
        <taxon>Ecdysozoa</taxon>
        <taxon>Arthropoda</taxon>
        <taxon>Hexapoda</taxon>
        <taxon>Insecta</taxon>
        <taxon>Pterygota</taxon>
        <taxon>Neoptera</taxon>
        <taxon>Endopterygota</taxon>
        <taxon>Coleoptera</taxon>
        <taxon>Polyphaga</taxon>
        <taxon>Cucujiformia</taxon>
        <taxon>Chrysomeloidea</taxon>
        <taxon>Cerambycidae</taxon>
        <taxon>Lamiinae</taxon>
        <taxon>Acanthocinini</taxon>
        <taxon>Exocentrus</taxon>
    </lineage>
</organism>
<dbReference type="Proteomes" id="UP001159042">
    <property type="component" value="Unassembled WGS sequence"/>
</dbReference>
<evidence type="ECO:0000313" key="2">
    <source>
        <dbReference type="Proteomes" id="UP001159042"/>
    </source>
</evidence>
<proteinExistence type="predicted"/>
<keyword evidence="2" id="KW-1185">Reference proteome</keyword>
<sequence>MLQEGTEEAKNKFEEQRRKAKRCYEIRRGNTTKRNLYQGVKNERRIRMEKLSQGMMKFWRDGKNILSNYLIGIK</sequence>
<reference evidence="1 2" key="1">
    <citation type="journal article" date="2023" name="Insect Mol. Biol.">
        <title>Genome sequencing provides insights into the evolution of gene families encoding plant cell wall-degrading enzymes in longhorned beetles.</title>
        <authorList>
            <person name="Shin N.R."/>
            <person name="Okamura Y."/>
            <person name="Kirsch R."/>
            <person name="Pauchet Y."/>
        </authorList>
    </citation>
    <scope>NUCLEOTIDE SEQUENCE [LARGE SCALE GENOMIC DNA]</scope>
    <source>
        <strain evidence="1">EAD_L_NR</strain>
    </source>
</reference>
<comment type="caution">
    <text evidence="1">The sequence shown here is derived from an EMBL/GenBank/DDBJ whole genome shotgun (WGS) entry which is preliminary data.</text>
</comment>
<evidence type="ECO:0000313" key="1">
    <source>
        <dbReference type="EMBL" id="KAJ8913278.1"/>
    </source>
</evidence>
<protein>
    <submittedName>
        <fullName evidence="1">Uncharacterized protein</fullName>
    </submittedName>
</protein>
<name>A0AAV8VGE4_9CUCU</name>
<dbReference type="EMBL" id="JANEYG010000098">
    <property type="protein sequence ID" value="KAJ8913278.1"/>
    <property type="molecule type" value="Genomic_DNA"/>
</dbReference>
<accession>A0AAV8VGE4</accession>